<dbReference type="GO" id="GO:0046943">
    <property type="term" value="F:carboxylic acid transmembrane transporter activity"/>
    <property type="evidence" value="ECO:0007669"/>
    <property type="project" value="TreeGrafter"/>
</dbReference>
<evidence type="ECO:0000256" key="4">
    <source>
        <dbReference type="ARBA" id="ARBA00023136"/>
    </source>
</evidence>
<evidence type="ECO:0000259" key="6">
    <source>
        <dbReference type="PROSITE" id="PS50850"/>
    </source>
</evidence>
<feature type="transmembrane region" description="Helical" evidence="5">
    <location>
        <begin position="91"/>
        <end position="111"/>
    </location>
</feature>
<feature type="transmembrane region" description="Helical" evidence="5">
    <location>
        <begin position="150"/>
        <end position="173"/>
    </location>
</feature>
<reference evidence="7" key="1">
    <citation type="submission" date="2014-03" db="EMBL/GenBank/DDBJ databases">
        <authorList>
            <person name="Zhang G."/>
            <person name="Zhu L."/>
            <person name="Fang P."/>
        </authorList>
    </citation>
    <scope>NUCLEOTIDE SEQUENCE</scope>
    <source>
        <strain evidence="7">NS1</strain>
        <plasmid evidence="7">pNSL1</plasmid>
    </source>
</reference>
<feature type="transmembrane region" description="Helical" evidence="5">
    <location>
        <begin position="388"/>
        <end position="411"/>
    </location>
</feature>
<feature type="transmembrane region" description="Helical" evidence="5">
    <location>
        <begin position="25"/>
        <end position="47"/>
    </location>
</feature>
<dbReference type="SUPFAM" id="SSF103473">
    <property type="entry name" value="MFS general substrate transporter"/>
    <property type="match status" value="1"/>
</dbReference>
<dbReference type="PANTHER" id="PTHR23508">
    <property type="entry name" value="CARBOXYLIC ACID TRANSPORTER PROTEIN HOMOLOG"/>
    <property type="match status" value="1"/>
</dbReference>
<feature type="transmembrane region" description="Helical" evidence="5">
    <location>
        <begin position="351"/>
        <end position="376"/>
    </location>
</feature>
<keyword evidence="4 5" id="KW-0472">Membrane</keyword>
<dbReference type="GO" id="GO:0005886">
    <property type="term" value="C:plasma membrane"/>
    <property type="evidence" value="ECO:0007669"/>
    <property type="project" value="UniProtKB-SubCell"/>
</dbReference>
<dbReference type="InterPro" id="IPR020846">
    <property type="entry name" value="MFS_dom"/>
</dbReference>
<evidence type="ECO:0000256" key="3">
    <source>
        <dbReference type="ARBA" id="ARBA00022989"/>
    </source>
</evidence>
<dbReference type="EMBL" id="KJ605395">
    <property type="protein sequence ID" value="AIU93579.1"/>
    <property type="molecule type" value="Genomic_DNA"/>
</dbReference>
<dbReference type="Pfam" id="PF07690">
    <property type="entry name" value="MFS_1"/>
    <property type="match status" value="1"/>
</dbReference>
<protein>
    <recommendedName>
        <fullName evidence="6">Major facilitator superfamily (MFS) profile domain-containing protein</fullName>
    </recommendedName>
</protein>
<feature type="transmembrane region" description="Helical" evidence="5">
    <location>
        <begin position="261"/>
        <end position="282"/>
    </location>
</feature>
<dbReference type="Gene3D" id="1.20.1250.20">
    <property type="entry name" value="MFS general substrate transporter like domains"/>
    <property type="match status" value="1"/>
</dbReference>
<dbReference type="PROSITE" id="PS00217">
    <property type="entry name" value="SUGAR_TRANSPORT_2"/>
    <property type="match status" value="1"/>
</dbReference>
<name>A0A097SPY3_9NOCA</name>
<evidence type="ECO:0000313" key="7">
    <source>
        <dbReference type="EMBL" id="AIU93579.1"/>
    </source>
</evidence>
<dbReference type="InterPro" id="IPR011701">
    <property type="entry name" value="MFS"/>
</dbReference>
<dbReference type="InterPro" id="IPR005829">
    <property type="entry name" value="Sugar_transporter_CS"/>
</dbReference>
<feature type="transmembrane region" description="Helical" evidence="5">
    <location>
        <begin position="117"/>
        <end position="138"/>
    </location>
</feature>
<proteinExistence type="predicted"/>
<feature type="domain" description="Major facilitator superfamily (MFS) profile" evidence="6">
    <location>
        <begin position="25"/>
        <end position="440"/>
    </location>
</feature>
<accession>A0A097SPY3</accession>
<feature type="transmembrane region" description="Helical" evidence="5">
    <location>
        <begin position="324"/>
        <end position="345"/>
    </location>
</feature>
<comment type="subcellular location">
    <subcellularLocation>
        <location evidence="1">Cell membrane</location>
        <topology evidence="1">Multi-pass membrane protein</topology>
    </subcellularLocation>
</comment>
<feature type="transmembrane region" description="Helical" evidence="5">
    <location>
        <begin position="294"/>
        <end position="317"/>
    </location>
</feature>
<organism evidence="7">
    <name type="scientific">Rhodococcus sp. NS1</name>
    <dbReference type="NCBI Taxonomy" id="402236"/>
    <lineage>
        <taxon>Bacteria</taxon>
        <taxon>Bacillati</taxon>
        <taxon>Actinomycetota</taxon>
        <taxon>Actinomycetes</taxon>
        <taxon>Mycobacteriales</taxon>
        <taxon>Nocardiaceae</taxon>
        <taxon>Rhodococcus</taxon>
    </lineage>
</organism>
<feature type="transmembrane region" description="Helical" evidence="5">
    <location>
        <begin position="417"/>
        <end position="437"/>
    </location>
</feature>
<feature type="transmembrane region" description="Helical" evidence="5">
    <location>
        <begin position="179"/>
        <end position="199"/>
    </location>
</feature>
<evidence type="ECO:0000256" key="5">
    <source>
        <dbReference type="SAM" id="Phobius"/>
    </source>
</evidence>
<evidence type="ECO:0000256" key="2">
    <source>
        <dbReference type="ARBA" id="ARBA00022692"/>
    </source>
</evidence>
<dbReference type="AlphaFoldDB" id="A0A097SPY3"/>
<gene>
    <name evidence="7" type="ORF">LRS1606.145</name>
</gene>
<keyword evidence="3 5" id="KW-1133">Transmembrane helix</keyword>
<evidence type="ECO:0000256" key="1">
    <source>
        <dbReference type="ARBA" id="ARBA00004651"/>
    </source>
</evidence>
<geneLocation type="plasmid" evidence="7">
    <name>pNSL1</name>
</geneLocation>
<keyword evidence="2 5" id="KW-0812">Transmembrane</keyword>
<sequence length="445" mass="46183">MAAYNTDVPRQEAIETTFSPPQRRVLLLCMFIALIDGFDILAIGYVLPAIASDWSVGPASLSIAVSAGLVGMIVSSILFGQLGDRWGRRSIILIATPVFTLATLMTALASSVEMLTVLRFVAGLGLGTIGPTVIALAAEYAPASKRAITVVLVGSSIAFGGFIAGVSIAWIIPAFGWRAVFLIGAVLPMIGLALTARYLPESVGFLATRAAKSGNDYEKRTSDTACHGTLEQVPPKDAMPDGVEQGGLAGLFSARFAIRTVLLWVVYFCGSLFAYFMFSWMPTILHSSGTSQGLAIYATSAMTLGTVVGGILLALIADRKRYGFRLLSLGFLAGGVATIALSVFIENLYLLLPLALLVGITAMGSQAASNAVASTLYPVAIRSTGLGWAYGVGRVGSVVSPLLGGLLLASSVEPSKVLMVAVVPAVVAAVAMAVIVARGVDNSAL</sequence>
<keyword evidence="7" id="KW-0614">Plasmid</keyword>
<feature type="transmembrane region" description="Helical" evidence="5">
    <location>
        <begin position="59"/>
        <end position="79"/>
    </location>
</feature>
<dbReference type="PROSITE" id="PS50850">
    <property type="entry name" value="MFS"/>
    <property type="match status" value="1"/>
</dbReference>
<dbReference type="PANTHER" id="PTHR23508:SF10">
    <property type="entry name" value="CARBOXYLIC ACID TRANSPORTER PROTEIN HOMOLOG"/>
    <property type="match status" value="1"/>
</dbReference>
<dbReference type="InterPro" id="IPR036259">
    <property type="entry name" value="MFS_trans_sf"/>
</dbReference>